<accession>A0ABQ5TCJ9</accession>
<name>A0ABQ5TCJ9_9CAUL</name>
<protein>
    <recommendedName>
        <fullName evidence="5">Tetratricopeptide repeat protein</fullName>
    </recommendedName>
</protein>
<dbReference type="PANTHER" id="PTHR45586:SF1">
    <property type="entry name" value="LIPOPOLYSACCHARIDE ASSEMBLY PROTEIN B"/>
    <property type="match status" value="1"/>
</dbReference>
<dbReference type="Pfam" id="PF13432">
    <property type="entry name" value="TPR_16"/>
    <property type="match status" value="1"/>
</dbReference>
<dbReference type="Pfam" id="PF14559">
    <property type="entry name" value="TPR_19"/>
    <property type="match status" value="2"/>
</dbReference>
<dbReference type="InterPro" id="IPR019734">
    <property type="entry name" value="TPR_rpt"/>
</dbReference>
<evidence type="ECO:0000256" key="2">
    <source>
        <dbReference type="ARBA" id="ARBA00022803"/>
    </source>
</evidence>
<evidence type="ECO:0000256" key="1">
    <source>
        <dbReference type="ARBA" id="ARBA00022737"/>
    </source>
</evidence>
<evidence type="ECO:0008006" key="5">
    <source>
        <dbReference type="Google" id="ProtNLM"/>
    </source>
</evidence>
<organism evidence="3 4">
    <name type="scientific">Brevundimonas intermedia</name>
    <dbReference type="NCBI Taxonomy" id="74315"/>
    <lineage>
        <taxon>Bacteria</taxon>
        <taxon>Pseudomonadati</taxon>
        <taxon>Pseudomonadota</taxon>
        <taxon>Alphaproteobacteria</taxon>
        <taxon>Caulobacterales</taxon>
        <taxon>Caulobacteraceae</taxon>
        <taxon>Brevundimonas</taxon>
    </lineage>
</organism>
<dbReference type="InterPro" id="IPR011990">
    <property type="entry name" value="TPR-like_helical_dom_sf"/>
</dbReference>
<reference evidence="3" key="2">
    <citation type="submission" date="2023-01" db="EMBL/GenBank/DDBJ databases">
        <authorList>
            <person name="Sun Q."/>
            <person name="Evtushenko L."/>
        </authorList>
    </citation>
    <scope>NUCLEOTIDE SEQUENCE</scope>
    <source>
        <strain evidence="3">VKM B-1499</strain>
    </source>
</reference>
<sequence length="369" mass="38555">MPTPDARFTRLLGYLDADPENLALLADAADAAVAEGETAMAADLVDRYAAVAPLTPPLLNLLAVCALAEGRWADAAAILESVRADRPEDAVLRLNLARAREGLCDYEGVLTLLEDAPPPADATPLKLRALHHLGRLDEALALGRGMDPQIDDPALWGALASIAMDAEALDLAALWASRAPLTADGLAAQGLLALTEGETPKARLLLEDGLSRHPGSARLQLGLASVLLSEGDAAAAAERFDSAANIFGDHLGSWTAAGWAWLIAGDRARAQARFETVVALDDSFGEGHGGLAVIALQDGRPEDARRRAEIALRLDPESLGGLLTRALLLEQAGESALADRLRQGALKAPIGPGGHSILQMAAKLAVNLR</sequence>
<keyword evidence="4" id="KW-1185">Reference proteome</keyword>
<dbReference type="InterPro" id="IPR051012">
    <property type="entry name" value="CellSynth/LPSAsmb/PSIAsmb"/>
</dbReference>
<dbReference type="PANTHER" id="PTHR45586">
    <property type="entry name" value="TPR REPEAT-CONTAINING PROTEIN PA4667"/>
    <property type="match status" value="1"/>
</dbReference>
<dbReference type="RefSeq" id="WP_271166300.1">
    <property type="nucleotide sequence ID" value="NZ_BSFD01000011.1"/>
</dbReference>
<dbReference type="SUPFAM" id="SSF48452">
    <property type="entry name" value="TPR-like"/>
    <property type="match status" value="1"/>
</dbReference>
<evidence type="ECO:0000313" key="4">
    <source>
        <dbReference type="Proteomes" id="UP001143509"/>
    </source>
</evidence>
<comment type="caution">
    <text evidence="3">The sequence shown here is derived from an EMBL/GenBank/DDBJ whole genome shotgun (WGS) entry which is preliminary data.</text>
</comment>
<evidence type="ECO:0000313" key="3">
    <source>
        <dbReference type="EMBL" id="GLK50147.1"/>
    </source>
</evidence>
<reference evidence="3" key="1">
    <citation type="journal article" date="2014" name="Int. J. Syst. Evol. Microbiol.">
        <title>Complete genome of a new Firmicutes species belonging to the dominant human colonic microbiota ('Ruminococcus bicirculans') reveals two chromosomes and a selective capacity to utilize plant glucans.</title>
        <authorList>
            <consortium name="NISC Comparative Sequencing Program"/>
            <person name="Wegmann U."/>
            <person name="Louis P."/>
            <person name="Goesmann A."/>
            <person name="Henrissat B."/>
            <person name="Duncan S.H."/>
            <person name="Flint H.J."/>
        </authorList>
    </citation>
    <scope>NUCLEOTIDE SEQUENCE</scope>
    <source>
        <strain evidence="3">VKM B-1499</strain>
    </source>
</reference>
<gene>
    <name evidence="3" type="ORF">GCM10017620_31210</name>
</gene>
<dbReference type="SMART" id="SM00028">
    <property type="entry name" value="TPR"/>
    <property type="match status" value="5"/>
</dbReference>
<dbReference type="Gene3D" id="1.25.40.10">
    <property type="entry name" value="Tetratricopeptide repeat domain"/>
    <property type="match status" value="1"/>
</dbReference>
<dbReference type="EMBL" id="BSFD01000011">
    <property type="protein sequence ID" value="GLK50147.1"/>
    <property type="molecule type" value="Genomic_DNA"/>
</dbReference>
<dbReference type="Proteomes" id="UP001143509">
    <property type="component" value="Unassembled WGS sequence"/>
</dbReference>
<proteinExistence type="predicted"/>
<keyword evidence="2" id="KW-0802">TPR repeat</keyword>
<keyword evidence="1" id="KW-0677">Repeat</keyword>